<organism evidence="1 2">
    <name type="scientific">Nitrosotalea devaniterrae</name>
    <dbReference type="NCBI Taxonomy" id="1078905"/>
    <lineage>
        <taxon>Archaea</taxon>
        <taxon>Nitrososphaerota</taxon>
        <taxon>Nitrososphaeria</taxon>
        <taxon>Nitrosotaleales</taxon>
        <taxon>Nitrosotaleaceae</taxon>
        <taxon>Nitrosotalea</taxon>
    </lineage>
</organism>
<keyword evidence="2" id="KW-1185">Reference proteome</keyword>
<sequence length="48" mass="5637">MNEIKCESEKSHKRTKNMACVGEESYLNELMLNSKSIQKMQDFIKNLD</sequence>
<evidence type="ECO:0000313" key="2">
    <source>
        <dbReference type="Proteomes" id="UP000196239"/>
    </source>
</evidence>
<name>A0A128A2H9_9ARCH</name>
<evidence type="ECO:0000313" key="1">
    <source>
        <dbReference type="EMBL" id="CUR51561.1"/>
    </source>
</evidence>
<protein>
    <submittedName>
        <fullName evidence="1">Uncharacterized protein</fullName>
    </submittedName>
</protein>
<dbReference type="Proteomes" id="UP000196239">
    <property type="component" value="Chromosome 1"/>
</dbReference>
<accession>A0A128A2H9</accession>
<reference evidence="2" key="1">
    <citation type="submission" date="2015-10" db="EMBL/GenBank/DDBJ databases">
        <authorList>
            <person name="Lehtovirta-Morley L.E."/>
            <person name="Vieille C."/>
        </authorList>
    </citation>
    <scope>NUCLEOTIDE SEQUENCE [LARGE SCALE GENOMIC DNA]</scope>
</reference>
<gene>
    <name evidence="1" type="ORF">NDEV_0796</name>
</gene>
<dbReference type="KEGG" id="ndv:NDEV_0796"/>
<proteinExistence type="predicted"/>
<dbReference type="AlphaFoldDB" id="A0A128A2H9"/>
<dbReference type="EMBL" id="LN890280">
    <property type="protein sequence ID" value="CUR51561.1"/>
    <property type="molecule type" value="Genomic_DNA"/>
</dbReference>